<name>A0A7Y3RMK4_9PROT</name>
<evidence type="ECO:0000313" key="2">
    <source>
        <dbReference type="Proteomes" id="UP000536835"/>
    </source>
</evidence>
<gene>
    <name evidence="1" type="ORF">HK107_10995</name>
</gene>
<protein>
    <recommendedName>
        <fullName evidence="3">Glycosyl transferase family 2</fullName>
    </recommendedName>
</protein>
<dbReference type="Proteomes" id="UP000536835">
    <property type="component" value="Unassembled WGS sequence"/>
</dbReference>
<dbReference type="AlphaFoldDB" id="A0A7Y3RMK4"/>
<evidence type="ECO:0000313" key="1">
    <source>
        <dbReference type="EMBL" id="NNU16844.1"/>
    </source>
</evidence>
<sequence>MRPFFEHYRALGVPAESIHVILNTTDAASPALAEAQRFLQDAGAAAPHLWVAPYTSETMWAERRRVQRAVCSPGDWVLNADVDELQRYPDTLGAVASFCELTGRNVVQGFLIDRLAEGGRLNAYTEGDDLADAYPVRAEVALSLIGRGENHGIGATVKMMMHRGDVFPKRGGHNPKFERSALRYLAGAPLSHLPQAANPVSRFRFPFQVDHYKWRDTRRQSYERRIDTPGVSAAGKEVGGKFLDYLGEHGALRLDDISVAAPSDQPAGNWRAQMLRLMTKNALQKWVASGSGKLARGQS</sequence>
<evidence type="ECO:0008006" key="3">
    <source>
        <dbReference type="Google" id="ProtNLM"/>
    </source>
</evidence>
<accession>A0A7Y3RMK4</accession>
<comment type="caution">
    <text evidence="1">The sequence shown here is derived from an EMBL/GenBank/DDBJ whole genome shotgun (WGS) entry which is preliminary data.</text>
</comment>
<keyword evidence="2" id="KW-1185">Reference proteome</keyword>
<proteinExistence type="predicted"/>
<organism evidence="1 2">
    <name type="scientific">Parvularcula mediterranea</name>
    <dbReference type="NCBI Taxonomy" id="2732508"/>
    <lineage>
        <taxon>Bacteria</taxon>
        <taxon>Pseudomonadati</taxon>
        <taxon>Pseudomonadota</taxon>
        <taxon>Alphaproteobacteria</taxon>
        <taxon>Parvularculales</taxon>
        <taxon>Parvularculaceae</taxon>
        <taxon>Parvularcula</taxon>
    </lineage>
</organism>
<dbReference type="EMBL" id="JABFCX010000003">
    <property type="protein sequence ID" value="NNU16844.1"/>
    <property type="molecule type" value="Genomic_DNA"/>
</dbReference>
<dbReference type="RefSeq" id="WP_173199691.1">
    <property type="nucleotide sequence ID" value="NZ_JABFCX010000003.1"/>
</dbReference>
<reference evidence="1 2" key="1">
    <citation type="submission" date="2020-05" db="EMBL/GenBank/DDBJ databases">
        <title>Parvularcula mediterraneae sp. nov., isolated from polypropylene straw from shallow seawater of the seashore of Laganas in Zakynthos island, Greece.</title>
        <authorList>
            <person name="Szabo I."/>
            <person name="Al-Omari J."/>
            <person name="Rado J."/>
            <person name="Szerdahelyi G.S."/>
        </authorList>
    </citation>
    <scope>NUCLEOTIDE SEQUENCE [LARGE SCALE GENOMIC DNA]</scope>
    <source>
        <strain evidence="1 2">ZS-1/3</strain>
    </source>
</reference>